<dbReference type="OrthoDB" id="10257697at2759"/>
<dbReference type="SUPFAM" id="SSF55856">
    <property type="entry name" value="Cytochrome b5-like heme/steroid binding domain"/>
    <property type="match status" value="1"/>
</dbReference>
<dbReference type="InterPro" id="IPR036400">
    <property type="entry name" value="Cyt_B5-like_heme/steroid_sf"/>
</dbReference>
<dbReference type="PANTHER" id="PTHR10281">
    <property type="entry name" value="MEMBRANE-ASSOCIATED PROGESTERONE RECEPTOR COMPONENT-RELATED"/>
    <property type="match status" value="1"/>
</dbReference>
<dbReference type="Proteomes" id="UP000494206">
    <property type="component" value="Unassembled WGS sequence"/>
</dbReference>
<dbReference type="InterPro" id="IPR001199">
    <property type="entry name" value="Cyt_B5-like_heme/steroid-bd"/>
</dbReference>
<feature type="transmembrane region" description="Helical" evidence="2">
    <location>
        <begin position="27"/>
        <end position="51"/>
    </location>
</feature>
<gene>
    <name evidence="4" type="ORF">CBOVIS_LOCUS5860</name>
</gene>
<accession>A0A8S1EV24</accession>
<dbReference type="GO" id="GO:0012505">
    <property type="term" value="C:endomembrane system"/>
    <property type="evidence" value="ECO:0007669"/>
    <property type="project" value="TreeGrafter"/>
</dbReference>
<name>A0A8S1EV24_9PELO</name>
<dbReference type="Gene3D" id="3.10.120.10">
    <property type="entry name" value="Cytochrome b5-like heme/steroid binding domain"/>
    <property type="match status" value="1"/>
</dbReference>
<dbReference type="GO" id="GO:0016020">
    <property type="term" value="C:membrane"/>
    <property type="evidence" value="ECO:0007669"/>
    <property type="project" value="TreeGrafter"/>
</dbReference>
<evidence type="ECO:0000313" key="5">
    <source>
        <dbReference type="Proteomes" id="UP000494206"/>
    </source>
</evidence>
<evidence type="ECO:0000259" key="3">
    <source>
        <dbReference type="SMART" id="SM01117"/>
    </source>
</evidence>
<evidence type="ECO:0000256" key="1">
    <source>
        <dbReference type="ARBA" id="ARBA00038357"/>
    </source>
</evidence>
<protein>
    <recommendedName>
        <fullName evidence="3">Cytochrome b5 heme-binding domain-containing protein</fullName>
    </recommendedName>
</protein>
<sequence>MGECNGVAAAATTTTTTKPVRRKRFGAGLMTTSLVYIAVQIALVSLISSYYNFGLKNATSLAVDFVYDFETTREYIDWIKNSWEETKESMKIPSRKAEDLKAVEAEIRLDDGKQILTPEQLMFFDGTRDSKPVYLAILGRVYNVNKGKKHYGPGGSYHFFAGRDATRAFVTGDFSEQGLVDSTDDLSPEDLLGIRDWVSFYEKDYTLVGVVTGRYYDADGKPTVELESVLARIENANEFRKLQAAETEVFPPCNSEWHQKTGGRVWCSTKSGGVNREWAGVPRRLRDPSTRTQRCACVKNFGTGLSGVDAVKKSTNRGDLDHPHLKQYPNCSPTANSCKIIDDD</sequence>
<keyword evidence="2" id="KW-0472">Membrane</keyword>
<reference evidence="4 5" key="1">
    <citation type="submission" date="2020-04" db="EMBL/GenBank/DDBJ databases">
        <authorList>
            <person name="Laetsch R D."/>
            <person name="Stevens L."/>
            <person name="Kumar S."/>
            <person name="Blaxter L. M."/>
        </authorList>
    </citation>
    <scope>NUCLEOTIDE SEQUENCE [LARGE SCALE GENOMIC DNA]</scope>
</reference>
<evidence type="ECO:0000256" key="2">
    <source>
        <dbReference type="SAM" id="Phobius"/>
    </source>
</evidence>
<dbReference type="PANTHER" id="PTHR10281:SF4">
    <property type="entry name" value="NEUFERRICIN"/>
    <property type="match status" value="1"/>
</dbReference>
<dbReference type="Pfam" id="PF00173">
    <property type="entry name" value="Cyt-b5"/>
    <property type="match status" value="1"/>
</dbReference>
<dbReference type="SMART" id="SM01117">
    <property type="entry name" value="Cyt-b5"/>
    <property type="match status" value="1"/>
</dbReference>
<dbReference type="AlphaFoldDB" id="A0A8S1EV24"/>
<evidence type="ECO:0000313" key="4">
    <source>
        <dbReference type="EMBL" id="CAB3403373.1"/>
    </source>
</evidence>
<dbReference type="InterPro" id="IPR050577">
    <property type="entry name" value="MAPR/NEUFC/NENF-like"/>
</dbReference>
<keyword evidence="2" id="KW-1133">Transmembrane helix</keyword>
<keyword evidence="2" id="KW-0812">Transmembrane</keyword>
<comment type="caution">
    <text evidence="4">The sequence shown here is derived from an EMBL/GenBank/DDBJ whole genome shotgun (WGS) entry which is preliminary data.</text>
</comment>
<keyword evidence="5" id="KW-1185">Reference proteome</keyword>
<dbReference type="EMBL" id="CADEPM010000003">
    <property type="protein sequence ID" value="CAB3403373.1"/>
    <property type="molecule type" value="Genomic_DNA"/>
</dbReference>
<proteinExistence type="inferred from homology"/>
<feature type="domain" description="Cytochrome b5 heme-binding" evidence="3">
    <location>
        <begin position="116"/>
        <end position="212"/>
    </location>
</feature>
<comment type="similarity">
    <text evidence="1">Belongs to the cytochrome b5 family. MAPR subfamily.</text>
</comment>
<organism evidence="4 5">
    <name type="scientific">Caenorhabditis bovis</name>
    <dbReference type="NCBI Taxonomy" id="2654633"/>
    <lineage>
        <taxon>Eukaryota</taxon>
        <taxon>Metazoa</taxon>
        <taxon>Ecdysozoa</taxon>
        <taxon>Nematoda</taxon>
        <taxon>Chromadorea</taxon>
        <taxon>Rhabditida</taxon>
        <taxon>Rhabditina</taxon>
        <taxon>Rhabditomorpha</taxon>
        <taxon>Rhabditoidea</taxon>
        <taxon>Rhabditidae</taxon>
        <taxon>Peloderinae</taxon>
        <taxon>Caenorhabditis</taxon>
    </lineage>
</organism>